<dbReference type="PANTHER" id="PTHR33064">
    <property type="entry name" value="POL PROTEIN"/>
    <property type="match status" value="1"/>
</dbReference>
<keyword evidence="2" id="KW-1185">Reference proteome</keyword>
<comment type="caution">
    <text evidence="1">The sequence shown here is derived from an EMBL/GenBank/DDBJ whole genome shotgun (WGS) entry which is preliminary data.</text>
</comment>
<dbReference type="AlphaFoldDB" id="A0A8X6SLR5"/>
<protein>
    <submittedName>
        <fullName evidence="1">Retrovirus-related Pol polyprotein from transposon 17.6</fullName>
    </submittedName>
</protein>
<gene>
    <name evidence="1" type="primary">pol_3632</name>
    <name evidence="1" type="ORF">TNCV_986721</name>
</gene>
<evidence type="ECO:0000313" key="1">
    <source>
        <dbReference type="EMBL" id="GFY13900.1"/>
    </source>
</evidence>
<dbReference type="EMBL" id="BMAU01021324">
    <property type="protein sequence ID" value="GFY13900.1"/>
    <property type="molecule type" value="Genomic_DNA"/>
</dbReference>
<name>A0A8X6SLR5_TRICX</name>
<evidence type="ECO:0000313" key="2">
    <source>
        <dbReference type="Proteomes" id="UP000887159"/>
    </source>
</evidence>
<reference evidence="1" key="1">
    <citation type="submission" date="2020-08" db="EMBL/GenBank/DDBJ databases">
        <title>Multicomponent nature underlies the extraordinary mechanical properties of spider dragline silk.</title>
        <authorList>
            <person name="Kono N."/>
            <person name="Nakamura H."/>
            <person name="Mori M."/>
            <person name="Yoshida Y."/>
            <person name="Ohtoshi R."/>
            <person name="Malay A.D."/>
            <person name="Moran D.A.P."/>
            <person name="Tomita M."/>
            <person name="Numata K."/>
            <person name="Arakawa K."/>
        </authorList>
    </citation>
    <scope>NUCLEOTIDE SEQUENCE</scope>
</reference>
<accession>A0A8X6SLR5</accession>
<dbReference type="Proteomes" id="UP000887159">
    <property type="component" value="Unassembled WGS sequence"/>
</dbReference>
<proteinExistence type="predicted"/>
<dbReference type="InterPro" id="IPR043502">
    <property type="entry name" value="DNA/RNA_pol_sf"/>
</dbReference>
<dbReference type="SUPFAM" id="SSF56672">
    <property type="entry name" value="DNA/RNA polymerases"/>
    <property type="match status" value="1"/>
</dbReference>
<dbReference type="GO" id="GO:0071897">
    <property type="term" value="P:DNA biosynthetic process"/>
    <property type="evidence" value="ECO:0007669"/>
    <property type="project" value="UniProtKB-ARBA"/>
</dbReference>
<sequence length="176" mass="20519">MLMAELPQGHEKFDLSYFDNVVVFSEGWDFPIDHMDGILELNTHLAVRLAKFELAQDDVEYCDHVVGLGKQSPAQLKARTMIDFSILRYKTQVKVLGYERQYIPLFSRLVTPVTETLKRKSKKGDIKWTSECPEFFRQLEGNLSTNSVLYAPDFTKRFIFQPETILFIFLYADHKL</sequence>
<dbReference type="PANTHER" id="PTHR33064:SF29">
    <property type="entry name" value="PEPTIDASE A2 DOMAIN-CONTAINING PROTEIN-RELATED"/>
    <property type="match status" value="1"/>
</dbReference>
<dbReference type="InterPro" id="IPR051320">
    <property type="entry name" value="Viral_Replic_Matur_Polypro"/>
</dbReference>
<dbReference type="InterPro" id="IPR043128">
    <property type="entry name" value="Rev_trsase/Diguanyl_cyclase"/>
</dbReference>
<dbReference type="Gene3D" id="3.30.70.270">
    <property type="match status" value="1"/>
</dbReference>
<organism evidence="1 2">
    <name type="scientific">Trichonephila clavipes</name>
    <name type="common">Golden silk orbweaver</name>
    <name type="synonym">Nephila clavipes</name>
    <dbReference type="NCBI Taxonomy" id="2585209"/>
    <lineage>
        <taxon>Eukaryota</taxon>
        <taxon>Metazoa</taxon>
        <taxon>Ecdysozoa</taxon>
        <taxon>Arthropoda</taxon>
        <taxon>Chelicerata</taxon>
        <taxon>Arachnida</taxon>
        <taxon>Araneae</taxon>
        <taxon>Araneomorphae</taxon>
        <taxon>Entelegynae</taxon>
        <taxon>Araneoidea</taxon>
        <taxon>Nephilidae</taxon>
        <taxon>Trichonephila</taxon>
    </lineage>
</organism>